<dbReference type="InterPro" id="IPR013424">
    <property type="entry name" value="Ice-binding_C"/>
</dbReference>
<accession>A0A7W5BAN1</accession>
<dbReference type="NCBIfam" id="NF038129">
    <property type="entry name" value="PEP_NF038129"/>
    <property type="match status" value="1"/>
</dbReference>
<dbReference type="AlphaFoldDB" id="A0A7W5BAN1"/>
<evidence type="ECO:0000313" key="3">
    <source>
        <dbReference type="Proteomes" id="UP000541535"/>
    </source>
</evidence>
<keyword evidence="1" id="KW-0732">Signal</keyword>
<keyword evidence="3" id="KW-1185">Reference proteome</keyword>
<sequence>MFTTSTFSLRQLARQAVAAVTLALLSGLAAAGTLSVSIDTRGFGSTGWLDFQFNPAGTGLSPAATARLSNFHGFDAGAATEVFGDVSGALASGYVLRNSGSWNDLLHAVNFGGLLRFDLNISGDADLSGSINQSAFAVSAYAADKVTLLGNPSGIDGSLVSFAWTPGTAVGAAGRLDTTISSAAASVSQVPEPSMLVLTATGLLLITGMLRRRKPWDGDKL</sequence>
<dbReference type="Proteomes" id="UP000541535">
    <property type="component" value="Unassembled WGS sequence"/>
</dbReference>
<evidence type="ECO:0008006" key="4">
    <source>
        <dbReference type="Google" id="ProtNLM"/>
    </source>
</evidence>
<reference evidence="2 3" key="1">
    <citation type="submission" date="2020-08" db="EMBL/GenBank/DDBJ databases">
        <title>Genomic Encyclopedia of Type Strains, Phase III (KMG-III): the genomes of soil and plant-associated and newly described type strains.</title>
        <authorList>
            <person name="Whitman W."/>
        </authorList>
    </citation>
    <scope>NUCLEOTIDE SEQUENCE [LARGE SCALE GENOMIC DNA]</scope>
    <source>
        <strain evidence="2 3">CECT 8897</strain>
    </source>
</reference>
<evidence type="ECO:0000256" key="1">
    <source>
        <dbReference type="SAM" id="SignalP"/>
    </source>
</evidence>
<gene>
    <name evidence="2" type="ORF">FHS03_002678</name>
</gene>
<organism evidence="2 3">
    <name type="scientific">Pseudoduganella violacea</name>
    <dbReference type="NCBI Taxonomy" id="1715466"/>
    <lineage>
        <taxon>Bacteria</taxon>
        <taxon>Pseudomonadati</taxon>
        <taxon>Pseudomonadota</taxon>
        <taxon>Betaproteobacteria</taxon>
        <taxon>Burkholderiales</taxon>
        <taxon>Oxalobacteraceae</taxon>
        <taxon>Telluria group</taxon>
        <taxon>Pseudoduganella</taxon>
    </lineage>
</organism>
<dbReference type="NCBIfam" id="TIGR02595">
    <property type="entry name" value="PEP_CTERM"/>
    <property type="match status" value="1"/>
</dbReference>
<comment type="caution">
    <text evidence="2">The sequence shown here is derived from an EMBL/GenBank/DDBJ whole genome shotgun (WGS) entry which is preliminary data.</text>
</comment>
<evidence type="ECO:0000313" key="2">
    <source>
        <dbReference type="EMBL" id="MBB3119626.1"/>
    </source>
</evidence>
<proteinExistence type="predicted"/>
<name>A0A7W5BAN1_9BURK</name>
<dbReference type="EMBL" id="JACHXD010000006">
    <property type="protein sequence ID" value="MBB3119626.1"/>
    <property type="molecule type" value="Genomic_DNA"/>
</dbReference>
<feature type="chain" id="PRO_5030848100" description="PEP-CTERM sorting domain-containing protein" evidence="1">
    <location>
        <begin position="32"/>
        <end position="221"/>
    </location>
</feature>
<dbReference type="RefSeq" id="WP_183441434.1">
    <property type="nucleotide sequence ID" value="NZ_JACHXD010000006.1"/>
</dbReference>
<protein>
    <recommendedName>
        <fullName evidence="4">PEP-CTERM sorting domain-containing protein</fullName>
    </recommendedName>
</protein>
<feature type="signal peptide" evidence="1">
    <location>
        <begin position="1"/>
        <end position="31"/>
    </location>
</feature>